<dbReference type="AlphaFoldDB" id="A0A9P9IDC7"/>
<accession>A0A9P9IDC7</accession>
<name>A0A9P9IDC7_9HYPO</name>
<feature type="compositionally biased region" description="Basic residues" evidence="1">
    <location>
        <begin position="125"/>
        <end position="134"/>
    </location>
</feature>
<keyword evidence="2" id="KW-1133">Transmembrane helix</keyword>
<keyword evidence="2" id="KW-0472">Membrane</keyword>
<keyword evidence="4" id="KW-1185">Reference proteome</keyword>
<dbReference type="EMBL" id="JAGMUU010000037">
    <property type="protein sequence ID" value="KAH7115742.1"/>
    <property type="molecule type" value="Genomic_DNA"/>
</dbReference>
<organism evidence="3 4">
    <name type="scientific">Dactylonectria estremocensis</name>
    <dbReference type="NCBI Taxonomy" id="1079267"/>
    <lineage>
        <taxon>Eukaryota</taxon>
        <taxon>Fungi</taxon>
        <taxon>Dikarya</taxon>
        <taxon>Ascomycota</taxon>
        <taxon>Pezizomycotina</taxon>
        <taxon>Sordariomycetes</taxon>
        <taxon>Hypocreomycetidae</taxon>
        <taxon>Hypocreales</taxon>
        <taxon>Nectriaceae</taxon>
        <taxon>Dactylonectria</taxon>
    </lineage>
</organism>
<feature type="transmembrane region" description="Helical" evidence="2">
    <location>
        <begin position="12"/>
        <end position="31"/>
    </location>
</feature>
<proteinExistence type="predicted"/>
<sequence length="151" mass="17042">MGSVQTLIEHVSLASASTLFTIAYMLLLLSARFHEHIRVKRLGGYPPCIKTGVPFGVCVSLYMSLRLPSSYRESRCSMVSVVKNTILPRARLPRCKHQSHLHSAELHVLARYFFSERHSLDHRGPRSQRARHLHGGSEEHQDGPGHSVPRL</sequence>
<dbReference type="Proteomes" id="UP000717696">
    <property type="component" value="Unassembled WGS sequence"/>
</dbReference>
<comment type="caution">
    <text evidence="3">The sequence shown here is derived from an EMBL/GenBank/DDBJ whole genome shotgun (WGS) entry which is preliminary data.</text>
</comment>
<evidence type="ECO:0000256" key="1">
    <source>
        <dbReference type="SAM" id="MobiDB-lite"/>
    </source>
</evidence>
<keyword evidence="2" id="KW-0812">Transmembrane</keyword>
<protein>
    <submittedName>
        <fullName evidence="3">Uncharacterized protein</fullName>
    </submittedName>
</protein>
<evidence type="ECO:0000313" key="4">
    <source>
        <dbReference type="Proteomes" id="UP000717696"/>
    </source>
</evidence>
<evidence type="ECO:0000313" key="3">
    <source>
        <dbReference type="EMBL" id="KAH7115742.1"/>
    </source>
</evidence>
<evidence type="ECO:0000256" key="2">
    <source>
        <dbReference type="SAM" id="Phobius"/>
    </source>
</evidence>
<gene>
    <name evidence="3" type="ORF">B0J13DRAFT_206283</name>
</gene>
<reference evidence="3" key="1">
    <citation type="journal article" date="2021" name="Nat. Commun.">
        <title>Genetic determinants of endophytism in the Arabidopsis root mycobiome.</title>
        <authorList>
            <person name="Mesny F."/>
            <person name="Miyauchi S."/>
            <person name="Thiergart T."/>
            <person name="Pickel B."/>
            <person name="Atanasova L."/>
            <person name="Karlsson M."/>
            <person name="Huettel B."/>
            <person name="Barry K.W."/>
            <person name="Haridas S."/>
            <person name="Chen C."/>
            <person name="Bauer D."/>
            <person name="Andreopoulos W."/>
            <person name="Pangilinan J."/>
            <person name="LaButti K."/>
            <person name="Riley R."/>
            <person name="Lipzen A."/>
            <person name="Clum A."/>
            <person name="Drula E."/>
            <person name="Henrissat B."/>
            <person name="Kohler A."/>
            <person name="Grigoriev I.V."/>
            <person name="Martin F.M."/>
            <person name="Hacquard S."/>
        </authorList>
    </citation>
    <scope>NUCLEOTIDE SEQUENCE</scope>
    <source>
        <strain evidence="3">MPI-CAGE-AT-0021</strain>
    </source>
</reference>
<feature type="region of interest" description="Disordered" evidence="1">
    <location>
        <begin position="121"/>
        <end position="151"/>
    </location>
</feature>